<evidence type="ECO:0000256" key="1">
    <source>
        <dbReference type="SAM" id="Phobius"/>
    </source>
</evidence>
<evidence type="ECO:0000313" key="3">
    <source>
        <dbReference type="Proteomes" id="UP000265768"/>
    </source>
</evidence>
<dbReference type="RefSeq" id="WP_119927177.1">
    <property type="nucleotide sequence ID" value="NZ_QZEY01000005.1"/>
</dbReference>
<feature type="transmembrane region" description="Helical" evidence="1">
    <location>
        <begin position="283"/>
        <end position="313"/>
    </location>
</feature>
<proteinExistence type="predicted"/>
<feature type="transmembrane region" description="Helical" evidence="1">
    <location>
        <begin position="32"/>
        <end position="56"/>
    </location>
</feature>
<sequence length="321" mass="32850">MNVFAASARPARSSLLSPLLAHWDGSPGYRRFAYVVGAALIATGVLHAGFGLATGAPVEGPLSWRKPATFGFSFGLTTVTLGWVSSCLRVRPWAGWTGAVLLCASTVVEVAWVALQHARGVPSHFNFATGLDEALLVGAGVAIGVTNLVIAAMTVAVFVLATVPAPMAWALRAGMVSLLTAQLVGLWMINHGTDLSEAGFTPLTRELTVYGAAGAMKVAHAVPMHAIQALTVLAGALAFSGLAVRRQLALVVSAILGYALLVGVVLARTAAGLPPITGLTWPFVAAYVLAAGLLAVPAAVAARGAVAAVRAVAARAVPRRR</sequence>
<gene>
    <name evidence="2" type="ORF">D5H75_15465</name>
</gene>
<accession>A0A3A4B392</accession>
<feature type="transmembrane region" description="Helical" evidence="1">
    <location>
        <begin position="169"/>
        <end position="189"/>
    </location>
</feature>
<evidence type="ECO:0000313" key="2">
    <source>
        <dbReference type="EMBL" id="RJL31860.1"/>
    </source>
</evidence>
<keyword evidence="1" id="KW-1133">Transmembrane helix</keyword>
<reference evidence="2 3" key="1">
    <citation type="submission" date="2018-09" db="EMBL/GenBank/DDBJ databases">
        <title>YIM 75507 draft genome.</title>
        <authorList>
            <person name="Tang S."/>
            <person name="Feng Y."/>
        </authorList>
    </citation>
    <scope>NUCLEOTIDE SEQUENCE [LARGE SCALE GENOMIC DNA]</scope>
    <source>
        <strain evidence="2 3">YIM 75507</strain>
    </source>
</reference>
<comment type="caution">
    <text evidence="2">The sequence shown here is derived from an EMBL/GenBank/DDBJ whole genome shotgun (WGS) entry which is preliminary data.</text>
</comment>
<keyword evidence="3" id="KW-1185">Reference proteome</keyword>
<protein>
    <submittedName>
        <fullName evidence="2">Uncharacterized protein</fullName>
    </submittedName>
</protein>
<feature type="transmembrane region" description="Helical" evidence="1">
    <location>
        <begin position="93"/>
        <end position="115"/>
    </location>
</feature>
<dbReference type="OrthoDB" id="343560at2"/>
<organism evidence="2 3">
    <name type="scientific">Bailinhaonella thermotolerans</name>
    <dbReference type="NCBI Taxonomy" id="1070861"/>
    <lineage>
        <taxon>Bacteria</taxon>
        <taxon>Bacillati</taxon>
        <taxon>Actinomycetota</taxon>
        <taxon>Actinomycetes</taxon>
        <taxon>Streptosporangiales</taxon>
        <taxon>Streptosporangiaceae</taxon>
        <taxon>Bailinhaonella</taxon>
    </lineage>
</organism>
<feature type="transmembrane region" description="Helical" evidence="1">
    <location>
        <begin position="251"/>
        <end position="271"/>
    </location>
</feature>
<feature type="transmembrane region" description="Helical" evidence="1">
    <location>
        <begin position="68"/>
        <end position="86"/>
    </location>
</feature>
<dbReference type="EMBL" id="QZEY01000005">
    <property type="protein sequence ID" value="RJL31860.1"/>
    <property type="molecule type" value="Genomic_DNA"/>
</dbReference>
<feature type="transmembrane region" description="Helical" evidence="1">
    <location>
        <begin position="226"/>
        <end position="244"/>
    </location>
</feature>
<keyword evidence="1" id="KW-0472">Membrane</keyword>
<name>A0A3A4B392_9ACTN</name>
<dbReference type="AlphaFoldDB" id="A0A3A4B392"/>
<dbReference type="Proteomes" id="UP000265768">
    <property type="component" value="Unassembled WGS sequence"/>
</dbReference>
<keyword evidence="1" id="KW-0812">Transmembrane</keyword>
<feature type="transmembrane region" description="Helical" evidence="1">
    <location>
        <begin position="135"/>
        <end position="162"/>
    </location>
</feature>